<sequence length="638" mass="74754">MTVLTIQIGQCGNQLGFEFFDIIYNYINSSKNENFKNMLIDMYFDEEYKYNNNIFPIIEYEENKSRKGFMNEQNNIVCLNNYVARCILIDMEPKVIEKCLHSNLLEKNVNDNYSNKKKKKHYNEEKNNDDDKNQKYVCGLDEYYEPTNNFLKVFNKNGKKGIDEQHNWNDKNVYDNSYSDENIKNKVKKRSNDYFTNEWKYNNNNFIYGLNGSGNNWSYGFNVHAKNICEHFLNLINKELEKNESKENIDNILLFHSLAGGSGSGISSYISYLLKDEFPKINLFNICVLPYMFGEISVQSLNSVLCLSSLYDVSDCLILFENDKFELMCKRINNENINTNEINKYISLFLASTIGLPIDFTNLKNGNNYKYSNFMNYILSDLCCHPNYKLLSTRYLPQVFKENMKFEQNSFNMLLKRMHKMVIKGSILDSDVTNTKSSITECSNLDNYFAHLSSRSINNKKLFSKNINIPIYLNESISNSYVNHECNSIFLKRNQKNYSSKKQTYHHLKNPTEIVPSSNFIHNNVIFSSKMIMRGEVNENINFDLFKNHVLYNNKSLNPMEIYIDENKQFNYNSISMISNCLTPIPAIKKFLQNAKMLYSANAYIYQYNNYGVTHDQIHNSLMAVEQIINSYENLSSE</sequence>
<evidence type="ECO:0000259" key="14">
    <source>
        <dbReference type="SMART" id="SM00864"/>
    </source>
</evidence>
<feature type="domain" description="Tubulin/FtsZ GTPase" evidence="14">
    <location>
        <begin position="73"/>
        <end position="366"/>
    </location>
</feature>
<dbReference type="InterPro" id="IPR036525">
    <property type="entry name" value="Tubulin/FtsZ_GTPase_sf"/>
</dbReference>
<evidence type="ECO:0000256" key="6">
    <source>
        <dbReference type="ARBA" id="ARBA00022701"/>
    </source>
</evidence>
<dbReference type="AlphaFoldDB" id="A0A1J1GXB4"/>
<dbReference type="EMBL" id="CVMV01000070">
    <property type="protein sequence ID" value="CRG96888.1"/>
    <property type="molecule type" value="Genomic_DNA"/>
</dbReference>
<evidence type="ECO:0000256" key="5">
    <source>
        <dbReference type="ARBA" id="ARBA00014184"/>
    </source>
</evidence>
<keyword evidence="11" id="KW-0966">Cell projection</keyword>
<dbReference type="GO" id="GO:0005634">
    <property type="term" value="C:nucleus"/>
    <property type="evidence" value="ECO:0007669"/>
    <property type="project" value="UniProtKB-SubCell"/>
</dbReference>
<dbReference type="PRINTS" id="PR01224">
    <property type="entry name" value="DELTATUBULIN"/>
</dbReference>
<keyword evidence="9" id="KW-0342">GTP-binding</keyword>
<reference evidence="15" key="1">
    <citation type="submission" date="2015-04" db="EMBL/GenBank/DDBJ databases">
        <authorList>
            <consortium name="Pathogen Informatics"/>
        </authorList>
    </citation>
    <scope>NUCLEOTIDE SEQUENCE [LARGE SCALE GENOMIC DNA]</scope>
    <source>
        <strain evidence="15">8A</strain>
    </source>
</reference>
<keyword evidence="8" id="KW-0970">Cilium biogenesis/degradation</keyword>
<keyword evidence="10" id="KW-0539">Nucleus</keyword>
<dbReference type="Pfam" id="PF00091">
    <property type="entry name" value="Tubulin"/>
    <property type="match status" value="1"/>
</dbReference>
<dbReference type="OMA" id="KFELMCK"/>
<comment type="subcellular location">
    <subcellularLocation>
        <location evidence="3">Cell projection</location>
        <location evidence="3">Cilium</location>
    </subcellularLocation>
    <subcellularLocation>
        <location evidence="1">Cytoplasm</location>
        <location evidence="1">Cytoskeleton</location>
        <location evidence="1">Microtubule organizing center</location>
        <location evidence="1">Centrosome</location>
        <location evidence="1">Centriole</location>
    </subcellularLocation>
    <subcellularLocation>
        <location evidence="2">Nucleus</location>
    </subcellularLocation>
</comment>
<dbReference type="GO" id="GO:0005814">
    <property type="term" value="C:centriole"/>
    <property type="evidence" value="ECO:0007669"/>
    <property type="project" value="UniProtKB-SubCell"/>
</dbReference>
<evidence type="ECO:0000256" key="3">
    <source>
        <dbReference type="ARBA" id="ARBA00004138"/>
    </source>
</evidence>
<evidence type="ECO:0000256" key="9">
    <source>
        <dbReference type="ARBA" id="ARBA00023134"/>
    </source>
</evidence>
<dbReference type="GeneID" id="39733002"/>
<dbReference type="SUPFAM" id="SSF55307">
    <property type="entry name" value="Tubulin C-terminal domain-like"/>
    <property type="match status" value="1"/>
</dbReference>
<dbReference type="InterPro" id="IPR003008">
    <property type="entry name" value="Tubulin_FtsZ_GTPase"/>
</dbReference>
<dbReference type="GO" id="GO:0005200">
    <property type="term" value="F:structural constituent of cytoskeleton"/>
    <property type="evidence" value="ECO:0007669"/>
    <property type="project" value="InterPro"/>
</dbReference>
<evidence type="ECO:0000313" key="16">
    <source>
        <dbReference type="Proteomes" id="UP000220797"/>
    </source>
</evidence>
<dbReference type="GO" id="GO:0005874">
    <property type="term" value="C:microtubule"/>
    <property type="evidence" value="ECO:0007669"/>
    <property type="project" value="UniProtKB-KW"/>
</dbReference>
<evidence type="ECO:0000256" key="10">
    <source>
        <dbReference type="ARBA" id="ARBA00023242"/>
    </source>
</evidence>
<comment type="similarity">
    <text evidence="4">Belongs to the tubulin family.</text>
</comment>
<dbReference type="OrthoDB" id="10250004at2759"/>
<dbReference type="InterPro" id="IPR002967">
    <property type="entry name" value="Delta_tubulin"/>
</dbReference>
<keyword evidence="6" id="KW-0493">Microtubule</keyword>
<evidence type="ECO:0000313" key="15">
    <source>
        <dbReference type="EMBL" id="CRG96888.1"/>
    </source>
</evidence>
<dbReference type="VEuPathDB" id="PlasmoDB:PGAL8A_00446900"/>
<evidence type="ECO:0000256" key="8">
    <source>
        <dbReference type="ARBA" id="ARBA00022794"/>
    </source>
</evidence>
<keyword evidence="7" id="KW-0547">Nucleotide-binding</keyword>
<gene>
    <name evidence="15" type="ORF">PGAL8A_00446900</name>
</gene>
<accession>A0A1J1GXB4</accession>
<dbReference type="InterPro" id="IPR008280">
    <property type="entry name" value="Tub_FtsZ_C"/>
</dbReference>
<comment type="function">
    <text evidence="13">Acts as a positive regulator of hedgehog signaling and regulates ciliary function.</text>
</comment>
<dbReference type="GO" id="GO:0030030">
    <property type="term" value="P:cell projection organization"/>
    <property type="evidence" value="ECO:0007669"/>
    <property type="project" value="UniProtKB-KW"/>
</dbReference>
<evidence type="ECO:0000256" key="13">
    <source>
        <dbReference type="ARBA" id="ARBA00046149"/>
    </source>
</evidence>
<dbReference type="PANTHER" id="PTHR11588">
    <property type="entry name" value="TUBULIN"/>
    <property type="match status" value="1"/>
</dbReference>
<organism evidence="15 16">
    <name type="scientific">Plasmodium gallinaceum</name>
    <dbReference type="NCBI Taxonomy" id="5849"/>
    <lineage>
        <taxon>Eukaryota</taxon>
        <taxon>Sar</taxon>
        <taxon>Alveolata</taxon>
        <taxon>Apicomplexa</taxon>
        <taxon>Aconoidasida</taxon>
        <taxon>Haemosporida</taxon>
        <taxon>Plasmodiidae</taxon>
        <taxon>Plasmodium</taxon>
        <taxon>Plasmodium (Haemamoeba)</taxon>
    </lineage>
</organism>
<dbReference type="Gene3D" id="3.40.50.1440">
    <property type="entry name" value="Tubulin/FtsZ, GTPase domain"/>
    <property type="match status" value="1"/>
</dbReference>
<keyword evidence="16" id="KW-1185">Reference proteome</keyword>
<dbReference type="Proteomes" id="UP000220797">
    <property type="component" value="Unassembled WGS sequence"/>
</dbReference>
<dbReference type="SMART" id="SM00864">
    <property type="entry name" value="Tubulin"/>
    <property type="match status" value="1"/>
</dbReference>
<evidence type="ECO:0000256" key="7">
    <source>
        <dbReference type="ARBA" id="ARBA00022741"/>
    </source>
</evidence>
<protein>
    <recommendedName>
        <fullName evidence="5">Tubulin delta chain</fullName>
    </recommendedName>
    <alternativeName>
        <fullName evidence="12">Delta-tubulin</fullName>
    </alternativeName>
</protein>
<comment type="caution">
    <text evidence="15">The sequence shown here is derived from an EMBL/GenBank/DDBJ whole genome shotgun (WGS) entry which is preliminary data.</text>
</comment>
<proteinExistence type="inferred from homology"/>
<dbReference type="GO" id="GO:0005525">
    <property type="term" value="F:GTP binding"/>
    <property type="evidence" value="ECO:0007669"/>
    <property type="project" value="UniProtKB-KW"/>
</dbReference>
<evidence type="ECO:0000256" key="12">
    <source>
        <dbReference type="ARBA" id="ARBA00030594"/>
    </source>
</evidence>
<evidence type="ECO:0000256" key="11">
    <source>
        <dbReference type="ARBA" id="ARBA00023273"/>
    </source>
</evidence>
<dbReference type="InterPro" id="IPR000217">
    <property type="entry name" value="Tubulin"/>
</dbReference>
<evidence type="ECO:0000256" key="1">
    <source>
        <dbReference type="ARBA" id="ARBA00004114"/>
    </source>
</evidence>
<evidence type="ECO:0000256" key="4">
    <source>
        <dbReference type="ARBA" id="ARBA00009636"/>
    </source>
</evidence>
<dbReference type="CDD" id="cd02189">
    <property type="entry name" value="delta_zeta_tubulin-like"/>
    <property type="match status" value="1"/>
</dbReference>
<dbReference type="GO" id="GO:0005929">
    <property type="term" value="C:cilium"/>
    <property type="evidence" value="ECO:0007669"/>
    <property type="project" value="UniProtKB-SubCell"/>
</dbReference>
<dbReference type="SUPFAM" id="SSF52490">
    <property type="entry name" value="Tubulin nucleotide-binding domain-like"/>
    <property type="match status" value="1"/>
</dbReference>
<name>A0A1J1GXB4_PLAGA</name>
<evidence type="ECO:0000256" key="2">
    <source>
        <dbReference type="ARBA" id="ARBA00004123"/>
    </source>
</evidence>
<dbReference type="GO" id="GO:0007017">
    <property type="term" value="P:microtubule-based process"/>
    <property type="evidence" value="ECO:0007669"/>
    <property type="project" value="InterPro"/>
</dbReference>
<dbReference type="RefSeq" id="XP_028529691.1">
    <property type="nucleotide sequence ID" value="XM_028673216.1"/>
</dbReference>